<dbReference type="Proteomes" id="UP000244201">
    <property type="component" value="Chromosome"/>
</dbReference>
<sequence>MLAVASVVLVILVVVSWSPLTSFDRTVTDGLHRWAVTEPGLTHVNRVLTDWVWDPWTMRALVAVAVVWLCLRREWLLALWVAVTSAVGTYVQQGLKSAVGQERPQWSDPVDTANYAAFPSGHAMTAMVTCALLLWLLKRHAVAAGLWRWCAAAAAVSVVGVGLTRLYLGVHWPSDVLGGWLMGACLVALSVAAYERTVLSRER</sequence>
<dbReference type="SMART" id="SM00014">
    <property type="entry name" value="acidPPc"/>
    <property type="match status" value="1"/>
</dbReference>
<evidence type="ECO:0000313" key="4">
    <source>
        <dbReference type="Proteomes" id="UP000244201"/>
    </source>
</evidence>
<keyword evidence="1" id="KW-1133">Transmembrane helix</keyword>
<keyword evidence="1" id="KW-0812">Transmembrane</keyword>
<dbReference type="PANTHER" id="PTHR14969:SF13">
    <property type="entry name" value="AT30094P"/>
    <property type="match status" value="1"/>
</dbReference>
<feature type="domain" description="Phosphatidic acid phosphatase type 2/haloperoxidase" evidence="2">
    <location>
        <begin position="75"/>
        <end position="191"/>
    </location>
</feature>
<accession>A0A2R4TDQ1</accession>
<dbReference type="Pfam" id="PF01569">
    <property type="entry name" value="PAP2"/>
    <property type="match status" value="1"/>
</dbReference>
<dbReference type="AlphaFoldDB" id="A0A2R4TDQ1"/>
<dbReference type="KEGG" id="slk:SLUN_05190"/>
<dbReference type="InterPro" id="IPR036938">
    <property type="entry name" value="PAP2/HPO_sf"/>
</dbReference>
<organism evidence="3 4">
    <name type="scientific">Streptomyces lunaelactis</name>
    <dbReference type="NCBI Taxonomy" id="1535768"/>
    <lineage>
        <taxon>Bacteria</taxon>
        <taxon>Bacillati</taxon>
        <taxon>Actinomycetota</taxon>
        <taxon>Actinomycetes</taxon>
        <taxon>Kitasatosporales</taxon>
        <taxon>Streptomycetaceae</taxon>
        <taxon>Streptomyces</taxon>
    </lineage>
</organism>
<dbReference type="OrthoDB" id="5289372at2"/>
<dbReference type="PANTHER" id="PTHR14969">
    <property type="entry name" value="SPHINGOSINE-1-PHOSPHATE PHOSPHOHYDROLASE"/>
    <property type="match status" value="1"/>
</dbReference>
<feature type="transmembrane region" description="Helical" evidence="1">
    <location>
        <begin position="149"/>
        <end position="170"/>
    </location>
</feature>
<proteinExistence type="predicted"/>
<name>A0A2R4TDQ1_9ACTN</name>
<dbReference type="CDD" id="cd03392">
    <property type="entry name" value="PAP2_like_2"/>
    <property type="match status" value="1"/>
</dbReference>
<evidence type="ECO:0000256" key="1">
    <source>
        <dbReference type="SAM" id="Phobius"/>
    </source>
</evidence>
<feature type="transmembrane region" description="Helical" evidence="1">
    <location>
        <begin position="77"/>
        <end position="95"/>
    </location>
</feature>
<dbReference type="Gene3D" id="1.20.144.10">
    <property type="entry name" value="Phosphatidic acid phosphatase type 2/haloperoxidase"/>
    <property type="match status" value="2"/>
</dbReference>
<feature type="transmembrane region" description="Helical" evidence="1">
    <location>
        <begin position="115"/>
        <end position="137"/>
    </location>
</feature>
<protein>
    <recommendedName>
        <fullName evidence="2">Phosphatidic acid phosphatase type 2/haloperoxidase domain-containing protein</fullName>
    </recommendedName>
</protein>
<feature type="transmembrane region" description="Helical" evidence="1">
    <location>
        <begin position="51"/>
        <end position="70"/>
    </location>
</feature>
<reference evidence="3 4" key="1">
    <citation type="submission" date="2018-01" db="EMBL/GenBank/DDBJ databases">
        <title>Complete genome sequence of Streptomyces lunaelactis MM109T, a Ferroverdin A producer isolated from cave moonmilk deposits.</title>
        <authorList>
            <person name="Naome A."/>
            <person name="Martinet L."/>
            <person name="Maciejewska M."/>
            <person name="Anderssen S."/>
            <person name="Adam D."/>
            <person name="Tenconi E."/>
            <person name="Deflandre B."/>
            <person name="Arguelles-Arias A."/>
            <person name="Calusinska M."/>
            <person name="Copieters W."/>
            <person name="Karim L."/>
            <person name="Hanikenne M."/>
            <person name="Baurain D."/>
            <person name="van Wezel G."/>
            <person name="Smargiasso N."/>
            <person name="de Pauw E."/>
            <person name="Delfosse P."/>
            <person name="Rigali S."/>
        </authorList>
    </citation>
    <scope>NUCLEOTIDE SEQUENCE [LARGE SCALE GENOMIC DNA]</scope>
    <source>
        <strain evidence="3 4">MM109</strain>
    </source>
</reference>
<evidence type="ECO:0000259" key="2">
    <source>
        <dbReference type="SMART" id="SM00014"/>
    </source>
</evidence>
<feature type="transmembrane region" description="Helical" evidence="1">
    <location>
        <begin position="176"/>
        <end position="194"/>
    </location>
</feature>
<keyword evidence="4" id="KW-1185">Reference proteome</keyword>
<dbReference type="EMBL" id="CP026304">
    <property type="protein sequence ID" value="AVZ77249.1"/>
    <property type="molecule type" value="Genomic_DNA"/>
</dbReference>
<gene>
    <name evidence="3" type="ORF">SLUN_05190</name>
</gene>
<keyword evidence="1" id="KW-0472">Membrane</keyword>
<dbReference type="InterPro" id="IPR000326">
    <property type="entry name" value="PAP2/HPO"/>
</dbReference>
<dbReference type="SUPFAM" id="SSF48317">
    <property type="entry name" value="Acid phosphatase/Vanadium-dependent haloperoxidase"/>
    <property type="match status" value="1"/>
</dbReference>
<evidence type="ECO:0000313" key="3">
    <source>
        <dbReference type="EMBL" id="AVZ77249.1"/>
    </source>
</evidence>